<feature type="chain" id="PRO_5017538955" evidence="5">
    <location>
        <begin position="21"/>
        <end position="289"/>
    </location>
</feature>
<evidence type="ECO:0000256" key="3">
    <source>
        <dbReference type="ARBA" id="ARBA00022801"/>
    </source>
</evidence>
<dbReference type="InterPro" id="IPR051453">
    <property type="entry name" value="MBL_Glyoxalase_II"/>
</dbReference>
<dbReference type="InterPro" id="IPR036866">
    <property type="entry name" value="RibonucZ/Hydroxyglut_hydro"/>
</dbReference>
<keyword evidence="8" id="KW-1185">Reference proteome</keyword>
<dbReference type="OrthoDB" id="5443440at2"/>
<protein>
    <submittedName>
        <fullName evidence="7">MBL fold hydrolase</fullName>
    </submittedName>
</protein>
<evidence type="ECO:0000256" key="1">
    <source>
        <dbReference type="ARBA" id="ARBA00001947"/>
    </source>
</evidence>
<accession>A0A3D8J3K1</accession>
<dbReference type="InterPro" id="IPR001279">
    <property type="entry name" value="Metallo-B-lactamas"/>
</dbReference>
<organism evidence="7 8">
    <name type="scientific">Helicobacter brantae</name>
    <dbReference type="NCBI Taxonomy" id="375927"/>
    <lineage>
        <taxon>Bacteria</taxon>
        <taxon>Pseudomonadati</taxon>
        <taxon>Campylobacterota</taxon>
        <taxon>Epsilonproteobacteria</taxon>
        <taxon>Campylobacterales</taxon>
        <taxon>Helicobacteraceae</taxon>
        <taxon>Helicobacter</taxon>
    </lineage>
</organism>
<keyword evidence="4" id="KW-0862">Zinc</keyword>
<keyword evidence="2" id="KW-0479">Metal-binding</keyword>
<dbReference type="SUPFAM" id="SSF56281">
    <property type="entry name" value="Metallo-hydrolase/oxidoreductase"/>
    <property type="match status" value="1"/>
</dbReference>
<dbReference type="SMART" id="SM00849">
    <property type="entry name" value="Lactamase_B"/>
    <property type="match status" value="1"/>
</dbReference>
<evidence type="ECO:0000313" key="8">
    <source>
        <dbReference type="Proteomes" id="UP000257045"/>
    </source>
</evidence>
<evidence type="ECO:0000256" key="5">
    <source>
        <dbReference type="SAM" id="SignalP"/>
    </source>
</evidence>
<dbReference type="Proteomes" id="UP000257045">
    <property type="component" value="Unassembled WGS sequence"/>
</dbReference>
<comment type="caution">
    <text evidence="7">The sequence shown here is derived from an EMBL/GenBank/DDBJ whole genome shotgun (WGS) entry which is preliminary data.</text>
</comment>
<feature type="signal peptide" evidence="5">
    <location>
        <begin position="1"/>
        <end position="20"/>
    </location>
</feature>
<evidence type="ECO:0000313" key="7">
    <source>
        <dbReference type="EMBL" id="RDU71424.1"/>
    </source>
</evidence>
<dbReference type="GO" id="GO:0017001">
    <property type="term" value="P:antibiotic catabolic process"/>
    <property type="evidence" value="ECO:0007669"/>
    <property type="project" value="InterPro"/>
</dbReference>
<dbReference type="CDD" id="cd16280">
    <property type="entry name" value="metallo-hydrolase-like_MBL-fold"/>
    <property type="match status" value="1"/>
</dbReference>
<proteinExistence type="predicted"/>
<feature type="domain" description="Metallo-beta-lactamase" evidence="6">
    <location>
        <begin position="60"/>
        <end position="241"/>
    </location>
</feature>
<name>A0A3D8J3K1_9HELI</name>
<sequence>MKKMLSVAMGAVCIASFAVGGTKAEDTSTPPKEILALLHDHTPLAPTQVFDNLYCIGTKSVVAWALKTSEGIVLIDSMWDDNDAKLIEKGLKLYGLDAKDIKLIIITHGHGDHYGGASYLAKKYGAKVLMSQKDTEFMLSYNKGPNTPEYPKPKVDRYIKDGEKITLGDTQIISVETPGHTVGGISLIFPIKYQGKNYEAMLWGGTGIPNDKTLQRAYRDSLDKFEKYAKEYGVSVELTAHLFQDNGYSRLESVYNESFQGNHPFIVGKSGIEKFFTTYKKMVDDKLKD</sequence>
<keyword evidence="3 7" id="KW-0378">Hydrolase</keyword>
<dbReference type="PROSITE" id="PS00743">
    <property type="entry name" value="BETA_LACTAMASE_B_1"/>
    <property type="match status" value="1"/>
</dbReference>
<dbReference type="NCBIfam" id="NF012229">
    <property type="entry name" value="bla_class_B_core"/>
    <property type="match status" value="1"/>
</dbReference>
<dbReference type="Pfam" id="PF00753">
    <property type="entry name" value="Lactamase_B"/>
    <property type="match status" value="1"/>
</dbReference>
<evidence type="ECO:0000259" key="6">
    <source>
        <dbReference type="SMART" id="SM00849"/>
    </source>
</evidence>
<dbReference type="PANTHER" id="PTHR46233">
    <property type="entry name" value="HYDROXYACYLGLUTATHIONE HYDROLASE GLOC"/>
    <property type="match status" value="1"/>
</dbReference>
<dbReference type="GO" id="GO:0008800">
    <property type="term" value="F:beta-lactamase activity"/>
    <property type="evidence" value="ECO:0007669"/>
    <property type="project" value="InterPro"/>
</dbReference>
<dbReference type="EMBL" id="NXLV01000003">
    <property type="protein sequence ID" value="RDU71424.1"/>
    <property type="molecule type" value="Genomic_DNA"/>
</dbReference>
<dbReference type="Gene3D" id="3.60.15.10">
    <property type="entry name" value="Ribonuclease Z/Hydroxyacylglutathione hydrolase-like"/>
    <property type="match status" value="1"/>
</dbReference>
<evidence type="ECO:0000256" key="4">
    <source>
        <dbReference type="ARBA" id="ARBA00022833"/>
    </source>
</evidence>
<keyword evidence="5" id="KW-0732">Signal</keyword>
<dbReference type="RefSeq" id="WP_115569136.1">
    <property type="nucleotide sequence ID" value="NZ_NXLV01000003.1"/>
</dbReference>
<dbReference type="PANTHER" id="PTHR46233:SF3">
    <property type="entry name" value="HYDROXYACYLGLUTATHIONE HYDROLASE GLOC"/>
    <property type="match status" value="1"/>
</dbReference>
<dbReference type="InterPro" id="IPR001018">
    <property type="entry name" value="Beta-lactamase_class-B_CS"/>
</dbReference>
<gene>
    <name evidence="7" type="ORF">CQA58_02435</name>
</gene>
<evidence type="ECO:0000256" key="2">
    <source>
        <dbReference type="ARBA" id="ARBA00022723"/>
    </source>
</evidence>
<dbReference type="GO" id="GO:0008270">
    <property type="term" value="F:zinc ion binding"/>
    <property type="evidence" value="ECO:0007669"/>
    <property type="project" value="InterPro"/>
</dbReference>
<comment type="cofactor">
    <cofactor evidence="1">
        <name>Zn(2+)</name>
        <dbReference type="ChEBI" id="CHEBI:29105"/>
    </cofactor>
</comment>
<reference evidence="7 8" key="1">
    <citation type="submission" date="2018-04" db="EMBL/GenBank/DDBJ databases">
        <title>Novel Campyloabacter and Helicobacter Species and Strains.</title>
        <authorList>
            <person name="Mannion A.J."/>
            <person name="Shen Z."/>
            <person name="Fox J.G."/>
        </authorList>
    </citation>
    <scope>NUCLEOTIDE SEQUENCE [LARGE SCALE GENOMIC DNA]</scope>
    <source>
        <strain evidence="7 8">MIT 04-9366</strain>
    </source>
</reference>
<dbReference type="AlphaFoldDB" id="A0A3D8J3K1"/>